<proteinExistence type="predicted"/>
<evidence type="ECO:0000256" key="1">
    <source>
        <dbReference type="SAM" id="Phobius"/>
    </source>
</evidence>
<evidence type="ECO:0000313" key="2">
    <source>
        <dbReference type="EMBL" id="PXZ00571.1"/>
    </source>
</evidence>
<accession>A0A318N0Z6</accession>
<keyword evidence="1" id="KW-0812">Transmembrane</keyword>
<comment type="caution">
    <text evidence="2">The sequence shown here is derived from an EMBL/GenBank/DDBJ whole genome shotgun (WGS) entry which is preliminary data.</text>
</comment>
<dbReference type="EMBL" id="QGLT01000002">
    <property type="protein sequence ID" value="PXZ00571.1"/>
    <property type="molecule type" value="Genomic_DNA"/>
</dbReference>
<protein>
    <submittedName>
        <fullName evidence="2">Uncharacterized protein</fullName>
    </submittedName>
</protein>
<keyword evidence="3" id="KW-1185">Reference proteome</keyword>
<feature type="transmembrane region" description="Helical" evidence="1">
    <location>
        <begin position="80"/>
        <end position="100"/>
    </location>
</feature>
<gene>
    <name evidence="2" type="ORF">DK869_03960</name>
</gene>
<dbReference type="Proteomes" id="UP000247565">
    <property type="component" value="Unassembled WGS sequence"/>
</dbReference>
<reference evidence="2 3" key="1">
    <citation type="submission" date="2018-05" db="EMBL/GenBank/DDBJ databases">
        <title>Reference genomes for bee gut microbiota database.</title>
        <authorList>
            <person name="Ellegaard K.M."/>
        </authorList>
    </citation>
    <scope>NUCLEOTIDE SEQUENCE [LARGE SCALE GENOMIC DNA]</scope>
    <source>
        <strain evidence="2 3">ESL0284</strain>
    </source>
</reference>
<sequence>MNYAKYLIINMKVVENFIMDYKDKKNLPVDEYEYELPGKSVHSSSESMGESFFTQPSNLDSNIKPLDPNQKIEFATLRPWYIACTFVLVLGLIFEFGILGKNGKQGPLCRYMPKNKVCYVLAGPGSSLEK</sequence>
<organism evidence="2 3">
    <name type="scientific">Commensalibacter melissae</name>
    <dbReference type="NCBI Taxonomy" id="2070537"/>
    <lineage>
        <taxon>Bacteria</taxon>
        <taxon>Pseudomonadati</taxon>
        <taxon>Pseudomonadota</taxon>
        <taxon>Alphaproteobacteria</taxon>
        <taxon>Acetobacterales</taxon>
        <taxon>Acetobacteraceae</taxon>
    </lineage>
</organism>
<dbReference type="AlphaFoldDB" id="A0A318N0Z6"/>
<evidence type="ECO:0000313" key="3">
    <source>
        <dbReference type="Proteomes" id="UP000247565"/>
    </source>
</evidence>
<name>A0A318N0Z6_9PROT</name>
<keyword evidence="1" id="KW-0472">Membrane</keyword>
<keyword evidence="1" id="KW-1133">Transmembrane helix</keyword>